<dbReference type="InterPro" id="IPR035965">
    <property type="entry name" value="PAS-like_dom_sf"/>
</dbReference>
<feature type="transmembrane region" description="Helical" evidence="1">
    <location>
        <begin position="80"/>
        <end position="101"/>
    </location>
</feature>
<dbReference type="InterPro" id="IPR013656">
    <property type="entry name" value="PAS_4"/>
</dbReference>
<evidence type="ECO:0000256" key="1">
    <source>
        <dbReference type="SAM" id="Phobius"/>
    </source>
</evidence>
<comment type="caution">
    <text evidence="3">The sequence shown here is derived from an EMBL/GenBank/DDBJ whole genome shotgun (WGS) entry which is preliminary data.</text>
</comment>
<dbReference type="Gene3D" id="3.30.70.270">
    <property type="match status" value="1"/>
</dbReference>
<keyword evidence="1" id="KW-0472">Membrane</keyword>
<dbReference type="PANTHER" id="PTHR45138">
    <property type="entry name" value="REGULATORY COMPONENTS OF SENSORY TRANSDUCTION SYSTEM"/>
    <property type="match status" value="1"/>
</dbReference>
<dbReference type="InterPro" id="IPR029787">
    <property type="entry name" value="Nucleotide_cyclase"/>
</dbReference>
<feature type="transmembrane region" description="Helical" evidence="1">
    <location>
        <begin position="44"/>
        <end position="68"/>
    </location>
</feature>
<protein>
    <submittedName>
        <fullName evidence="3">Diguanylate cyclase</fullName>
        <ecNumber evidence="3">2.7.7.65</ecNumber>
    </submittedName>
</protein>
<dbReference type="NCBIfam" id="TIGR00254">
    <property type="entry name" value="GGDEF"/>
    <property type="match status" value="1"/>
</dbReference>
<dbReference type="SMART" id="SM00267">
    <property type="entry name" value="GGDEF"/>
    <property type="match status" value="1"/>
</dbReference>
<reference evidence="4" key="1">
    <citation type="journal article" date="2019" name="Int. J. Syst. Evol. Microbiol.">
        <title>The Global Catalogue of Microorganisms (GCM) 10K type strain sequencing project: providing services to taxonomists for standard genome sequencing and annotation.</title>
        <authorList>
            <consortium name="The Broad Institute Genomics Platform"/>
            <consortium name="The Broad Institute Genome Sequencing Center for Infectious Disease"/>
            <person name="Wu L."/>
            <person name="Ma J."/>
        </authorList>
    </citation>
    <scope>NUCLEOTIDE SEQUENCE [LARGE SCALE GENOMIC DNA]</scope>
    <source>
        <strain evidence="4">KACC 11904</strain>
    </source>
</reference>
<organism evidence="3 4">
    <name type="scientific">Paenibacillus aestuarii</name>
    <dbReference type="NCBI Taxonomy" id="516965"/>
    <lineage>
        <taxon>Bacteria</taxon>
        <taxon>Bacillati</taxon>
        <taxon>Bacillota</taxon>
        <taxon>Bacilli</taxon>
        <taxon>Bacillales</taxon>
        <taxon>Paenibacillaceae</taxon>
        <taxon>Paenibacillus</taxon>
    </lineage>
</organism>
<dbReference type="Pfam" id="PF08448">
    <property type="entry name" value="PAS_4"/>
    <property type="match status" value="1"/>
</dbReference>
<feature type="domain" description="GGDEF" evidence="2">
    <location>
        <begin position="386"/>
        <end position="520"/>
    </location>
</feature>
<keyword evidence="1" id="KW-0812">Transmembrane</keyword>
<evidence type="ECO:0000313" key="4">
    <source>
        <dbReference type="Proteomes" id="UP001596044"/>
    </source>
</evidence>
<dbReference type="InterPro" id="IPR000014">
    <property type="entry name" value="PAS"/>
</dbReference>
<keyword evidence="1" id="KW-1133">Transmembrane helix</keyword>
<dbReference type="SUPFAM" id="SSF55785">
    <property type="entry name" value="PYP-like sensor domain (PAS domain)"/>
    <property type="match status" value="1"/>
</dbReference>
<feature type="transmembrane region" description="Helical" evidence="1">
    <location>
        <begin position="186"/>
        <end position="207"/>
    </location>
</feature>
<name>A0ABW0KGX1_9BACL</name>
<dbReference type="EC" id="2.7.7.65" evidence="3"/>
<evidence type="ECO:0000259" key="2">
    <source>
        <dbReference type="PROSITE" id="PS50887"/>
    </source>
</evidence>
<keyword evidence="3" id="KW-0548">Nucleotidyltransferase</keyword>
<dbReference type="PROSITE" id="PS50887">
    <property type="entry name" value="GGDEF"/>
    <property type="match status" value="1"/>
</dbReference>
<dbReference type="CDD" id="cd00130">
    <property type="entry name" value="PAS"/>
    <property type="match status" value="1"/>
</dbReference>
<dbReference type="GO" id="GO:0052621">
    <property type="term" value="F:diguanylate cyclase activity"/>
    <property type="evidence" value="ECO:0007669"/>
    <property type="project" value="UniProtKB-EC"/>
</dbReference>
<gene>
    <name evidence="3" type="ORF">ACFPOG_31475</name>
</gene>
<dbReference type="Gene3D" id="3.30.450.20">
    <property type="entry name" value="PAS domain"/>
    <property type="match status" value="1"/>
</dbReference>
<dbReference type="EMBL" id="JBHSMJ010000063">
    <property type="protein sequence ID" value="MFC5452730.1"/>
    <property type="molecule type" value="Genomic_DNA"/>
</dbReference>
<dbReference type="Pfam" id="PF00990">
    <property type="entry name" value="GGDEF"/>
    <property type="match status" value="1"/>
</dbReference>
<keyword evidence="4" id="KW-1185">Reference proteome</keyword>
<evidence type="ECO:0000313" key="3">
    <source>
        <dbReference type="EMBL" id="MFC5452730.1"/>
    </source>
</evidence>
<dbReference type="InterPro" id="IPR050469">
    <property type="entry name" value="Diguanylate_Cyclase"/>
</dbReference>
<proteinExistence type="predicted"/>
<feature type="transmembrane region" description="Helical" evidence="1">
    <location>
        <begin position="6"/>
        <end position="32"/>
    </location>
</feature>
<dbReference type="PANTHER" id="PTHR45138:SF9">
    <property type="entry name" value="DIGUANYLATE CYCLASE DGCM-RELATED"/>
    <property type="match status" value="1"/>
</dbReference>
<dbReference type="RefSeq" id="WP_270877817.1">
    <property type="nucleotide sequence ID" value="NZ_JAQFVF010000009.1"/>
</dbReference>
<dbReference type="CDD" id="cd01949">
    <property type="entry name" value="GGDEF"/>
    <property type="match status" value="1"/>
</dbReference>
<dbReference type="NCBIfam" id="TIGR00229">
    <property type="entry name" value="sensory_box"/>
    <property type="match status" value="1"/>
</dbReference>
<feature type="transmembrane region" description="Helical" evidence="1">
    <location>
        <begin position="151"/>
        <end position="174"/>
    </location>
</feature>
<dbReference type="Pfam" id="PF16927">
    <property type="entry name" value="HisKA_7TM"/>
    <property type="match status" value="1"/>
</dbReference>
<dbReference type="Proteomes" id="UP001596044">
    <property type="component" value="Unassembled WGS sequence"/>
</dbReference>
<dbReference type="SUPFAM" id="SSF55073">
    <property type="entry name" value="Nucleotide cyclase"/>
    <property type="match status" value="1"/>
</dbReference>
<feature type="transmembrane region" description="Helical" evidence="1">
    <location>
        <begin position="108"/>
        <end position="131"/>
    </location>
</feature>
<sequence>MSNNEVITMLLHTSFPFSTLFSFLVFLVLMVYTLRFRSAPGANYFIISMFLSAILAVASIGELLAHGLAAKLQWRNFEQIPLFIAPLCLYGMVMELIGIDVKKVRKQLVWLVIPCVIYLLLIFTDPFHHLMRSHIEIEPFGDASRIQIQSTMLSMLFICYTRIIGAIAMIRLLYSLKSVSRFNRIQYWLILASALVPLLLNSLSGFLHFEASVSVSSVPGGLLLCLAIFHYKLLRVRPIAKDIIIEHMHEGVLVMDTNGIILDVNPSAKRVIERIGLNPNGRKLLGTNLRSILEEQQDMLEQYDQTDKTQPSEYRLDIPPYHYAFNLIPIRSRNQHIGTLFICTDISERVAYEEELVKRATIDGLTQVYNRQVVLEQTALWMSQRTPLSFMLIDIDYFKSINDQYGHRAGDEALSQVAAIIRNAVGAKGMVGRMGGEEFAAALPEVDLPEALALAESIRENVEMAIVSGHDKGTSIRCTVSIGITATRNGQSSFTDIYQEADDLLYRSKNKGRNQVTAFR</sequence>
<dbReference type="InterPro" id="IPR043128">
    <property type="entry name" value="Rev_trsase/Diguanyl_cyclase"/>
</dbReference>
<keyword evidence="3" id="KW-0808">Transferase</keyword>
<dbReference type="InterPro" id="IPR000160">
    <property type="entry name" value="GGDEF_dom"/>
</dbReference>
<dbReference type="InterPro" id="IPR031621">
    <property type="entry name" value="HisKA_7TM"/>
</dbReference>
<accession>A0ABW0KGX1</accession>